<dbReference type="AlphaFoldDB" id="A0A0N4VKT2"/>
<gene>
    <name evidence="2" type="ORF">EVEC_LOCUS10778</name>
</gene>
<evidence type="ECO:0000313" key="4">
    <source>
        <dbReference type="WBParaSite" id="EVEC_0001147001-mRNA-1"/>
    </source>
</evidence>
<name>A0A0N4VKT2_ENTVE</name>
<protein>
    <submittedName>
        <fullName evidence="4">CHK domain-containing protein</fullName>
    </submittedName>
</protein>
<reference evidence="2 3" key="2">
    <citation type="submission" date="2018-10" db="EMBL/GenBank/DDBJ databases">
        <authorList>
            <consortium name="Pathogen Informatics"/>
        </authorList>
    </citation>
    <scope>NUCLEOTIDE SEQUENCE [LARGE SCALE GENOMIC DNA]</scope>
</reference>
<feature type="domain" description="CHK kinase-like" evidence="1">
    <location>
        <begin position="163"/>
        <end position="366"/>
    </location>
</feature>
<evidence type="ECO:0000313" key="3">
    <source>
        <dbReference type="Proteomes" id="UP000274131"/>
    </source>
</evidence>
<dbReference type="InterPro" id="IPR012877">
    <property type="entry name" value="Dhs-27"/>
</dbReference>
<dbReference type="PANTHER" id="PTHR23020:SF41">
    <property type="entry name" value="AMINOGLYCOSIDE PHOSPHOTRANSFERASE DOMAIN-CONTAINING PROTEIN"/>
    <property type="match status" value="1"/>
</dbReference>
<dbReference type="Pfam" id="PF07914">
    <property type="entry name" value="DUF1679"/>
    <property type="match status" value="2"/>
</dbReference>
<dbReference type="EMBL" id="UXUI01011186">
    <property type="protein sequence ID" value="VDD96027.1"/>
    <property type="molecule type" value="Genomic_DNA"/>
</dbReference>
<dbReference type="InterPro" id="IPR011009">
    <property type="entry name" value="Kinase-like_dom_sf"/>
</dbReference>
<reference evidence="4" key="1">
    <citation type="submission" date="2017-02" db="UniProtKB">
        <authorList>
            <consortium name="WormBaseParasite"/>
        </authorList>
    </citation>
    <scope>IDENTIFICATION</scope>
</reference>
<dbReference type="OrthoDB" id="8250698at2759"/>
<dbReference type="WBParaSite" id="EVEC_0001147001-mRNA-1">
    <property type="protein sequence ID" value="EVEC_0001147001-mRNA-1"/>
    <property type="gene ID" value="EVEC_0001147001"/>
</dbReference>
<dbReference type="Proteomes" id="UP000274131">
    <property type="component" value="Unassembled WGS sequence"/>
</dbReference>
<dbReference type="InterPro" id="IPR015897">
    <property type="entry name" value="CHK_kinase-like"/>
</dbReference>
<dbReference type="SUPFAM" id="SSF56112">
    <property type="entry name" value="Protein kinase-like (PK-like)"/>
    <property type="match status" value="1"/>
</dbReference>
<proteinExistence type="predicted"/>
<evidence type="ECO:0000259" key="1">
    <source>
        <dbReference type="SMART" id="SM00587"/>
    </source>
</evidence>
<organism evidence="4">
    <name type="scientific">Enterobius vermicularis</name>
    <name type="common">Human pinworm</name>
    <dbReference type="NCBI Taxonomy" id="51028"/>
    <lineage>
        <taxon>Eukaryota</taxon>
        <taxon>Metazoa</taxon>
        <taxon>Ecdysozoa</taxon>
        <taxon>Nematoda</taxon>
        <taxon>Chromadorea</taxon>
        <taxon>Rhabditida</taxon>
        <taxon>Spirurina</taxon>
        <taxon>Oxyuridomorpha</taxon>
        <taxon>Oxyuroidea</taxon>
        <taxon>Oxyuridae</taxon>
        <taxon>Enterobius</taxon>
    </lineage>
</organism>
<evidence type="ECO:0000313" key="2">
    <source>
        <dbReference type="EMBL" id="VDD96027.1"/>
    </source>
</evidence>
<keyword evidence="3" id="KW-1185">Reference proteome</keyword>
<dbReference type="PANTHER" id="PTHR23020">
    <property type="entry name" value="UNCHARACTERIZED NUCLEAR HORMONE RECEPTOR-RELATED"/>
    <property type="match status" value="1"/>
</dbReference>
<dbReference type="SMART" id="SM00587">
    <property type="entry name" value="CHK"/>
    <property type="match status" value="1"/>
</dbReference>
<accession>A0A0N4VKT2</accession>
<sequence>MANKETGIENNEKQAKLLTVPDTSLPAYYVEEKMQEYFKTLSQFGPNLEMSHIGIGQGFLSVVARIIPDWTPSDPNLPKSFIAKVSSLESSKQLMEDDEMAKAIKRTSINVQEILQQMEKNRAQAHNTEVAFYRLAKKYELNLKMPEIYFAQELSPISDCGLLFMEDAGETSYVIPPYEKTSVSEVKQVLQEIAKFHSYSLKHPEVIKMKGFTLSKMYNRMNLNRMLDVFVKSVPDRSDPNVDSLCENISQHSQQIINDDFLNTLNETNGMPPVLVHGDLWSFNILWYSEKNEKKIRFIIDWQSASNEKRKPNPVFPFLLQLVHCGCIVEDIVRYIACAMSVTERRQFFDQLLQYYYEELEKSFGDRLSFTCEQLKQSAIRMIPLATSLVLNLFGALSTVQIQKKCPDREKELTDYVRKNALGLLEDMWHYFQINQKL</sequence>
<dbReference type="Gene3D" id="3.90.1200.10">
    <property type="match status" value="1"/>
</dbReference>
<dbReference type="InterPro" id="IPR052961">
    <property type="entry name" value="Oxido-Kinase-like_Enzymes"/>
</dbReference>